<proteinExistence type="predicted"/>
<dbReference type="KEGG" id="dpx:DAPPUDRAFT_104916"/>
<dbReference type="PhylomeDB" id="E9GNS6"/>
<dbReference type="InParanoid" id="E9GNS6"/>
<sequence>MSASKPQRTSVDRRPRAAHSFYGIWEEGMCQMHECDQQMDTPIPPRVLFTLQEMREKVWKSPHYMWSQERFSVSPPKYHKDLSSSGTSSFDSCVPQYDSTEEEDTTDTESTSDASLYWDSKNLGDGRDANDDDPGSQGSGRSSGRTTAKLASDQAPFLLVPHLSCVKTEPGELPDVVLHSFRPAPSIPSIYSQSSEFNLLSNRCMLVLLCIWSMFMTFMWGYVAYGIVQIFHMNTEVISYPFDSFSPQERQTNNNSLEQFLSQ</sequence>
<evidence type="ECO:0000313" key="4">
    <source>
        <dbReference type="Proteomes" id="UP000000305"/>
    </source>
</evidence>
<keyword evidence="2" id="KW-0812">Transmembrane</keyword>
<keyword evidence="4" id="KW-1185">Reference proteome</keyword>
<dbReference type="Proteomes" id="UP000000305">
    <property type="component" value="Unassembled WGS sequence"/>
</dbReference>
<accession>E9GNS6</accession>
<feature type="region of interest" description="Disordered" evidence="1">
    <location>
        <begin position="74"/>
        <end position="147"/>
    </location>
</feature>
<keyword evidence="2" id="KW-1133">Transmembrane helix</keyword>
<feature type="compositionally biased region" description="Low complexity" evidence="1">
    <location>
        <begin position="83"/>
        <end position="92"/>
    </location>
</feature>
<dbReference type="AlphaFoldDB" id="E9GNS6"/>
<organism evidence="3 4">
    <name type="scientific">Daphnia pulex</name>
    <name type="common">Water flea</name>
    <dbReference type="NCBI Taxonomy" id="6669"/>
    <lineage>
        <taxon>Eukaryota</taxon>
        <taxon>Metazoa</taxon>
        <taxon>Ecdysozoa</taxon>
        <taxon>Arthropoda</taxon>
        <taxon>Crustacea</taxon>
        <taxon>Branchiopoda</taxon>
        <taxon>Diplostraca</taxon>
        <taxon>Cladocera</taxon>
        <taxon>Anomopoda</taxon>
        <taxon>Daphniidae</taxon>
        <taxon>Daphnia</taxon>
    </lineage>
</organism>
<evidence type="ECO:0000256" key="2">
    <source>
        <dbReference type="SAM" id="Phobius"/>
    </source>
</evidence>
<evidence type="ECO:0000256" key="1">
    <source>
        <dbReference type="SAM" id="MobiDB-lite"/>
    </source>
</evidence>
<feature type="transmembrane region" description="Helical" evidence="2">
    <location>
        <begin position="205"/>
        <end position="225"/>
    </location>
</feature>
<feature type="compositionally biased region" description="Low complexity" evidence="1">
    <location>
        <begin position="135"/>
        <end position="145"/>
    </location>
</feature>
<dbReference type="EMBL" id="GL732555">
    <property type="protein sequence ID" value="EFX78900.1"/>
    <property type="molecule type" value="Genomic_DNA"/>
</dbReference>
<keyword evidence="2" id="KW-0472">Membrane</keyword>
<evidence type="ECO:0000313" key="3">
    <source>
        <dbReference type="EMBL" id="EFX78900.1"/>
    </source>
</evidence>
<dbReference type="HOGENOM" id="CLU_1241235_0_0_1"/>
<name>E9GNS6_DAPPU</name>
<reference evidence="3 4" key="1">
    <citation type="journal article" date="2011" name="Science">
        <title>The ecoresponsive genome of Daphnia pulex.</title>
        <authorList>
            <person name="Colbourne J.K."/>
            <person name="Pfrender M.E."/>
            <person name="Gilbert D."/>
            <person name="Thomas W.K."/>
            <person name="Tucker A."/>
            <person name="Oakley T.H."/>
            <person name="Tokishita S."/>
            <person name="Aerts A."/>
            <person name="Arnold G.J."/>
            <person name="Basu M.K."/>
            <person name="Bauer D.J."/>
            <person name="Caceres C.E."/>
            <person name="Carmel L."/>
            <person name="Casola C."/>
            <person name="Choi J.H."/>
            <person name="Detter J.C."/>
            <person name="Dong Q."/>
            <person name="Dusheyko S."/>
            <person name="Eads B.D."/>
            <person name="Frohlich T."/>
            <person name="Geiler-Samerotte K.A."/>
            <person name="Gerlach D."/>
            <person name="Hatcher P."/>
            <person name="Jogdeo S."/>
            <person name="Krijgsveld J."/>
            <person name="Kriventseva E.V."/>
            <person name="Kultz D."/>
            <person name="Laforsch C."/>
            <person name="Lindquist E."/>
            <person name="Lopez J."/>
            <person name="Manak J.R."/>
            <person name="Muller J."/>
            <person name="Pangilinan J."/>
            <person name="Patwardhan R.P."/>
            <person name="Pitluck S."/>
            <person name="Pritham E.J."/>
            <person name="Rechtsteiner A."/>
            <person name="Rho M."/>
            <person name="Rogozin I.B."/>
            <person name="Sakarya O."/>
            <person name="Salamov A."/>
            <person name="Schaack S."/>
            <person name="Shapiro H."/>
            <person name="Shiga Y."/>
            <person name="Skalitzky C."/>
            <person name="Smith Z."/>
            <person name="Souvorov A."/>
            <person name="Sung W."/>
            <person name="Tang Z."/>
            <person name="Tsuchiya D."/>
            <person name="Tu H."/>
            <person name="Vos H."/>
            <person name="Wang M."/>
            <person name="Wolf Y.I."/>
            <person name="Yamagata H."/>
            <person name="Yamada T."/>
            <person name="Ye Y."/>
            <person name="Shaw J.R."/>
            <person name="Andrews J."/>
            <person name="Crease T.J."/>
            <person name="Tang H."/>
            <person name="Lucas S.M."/>
            <person name="Robertson H.M."/>
            <person name="Bork P."/>
            <person name="Koonin E.V."/>
            <person name="Zdobnov E.M."/>
            <person name="Grigoriev I.V."/>
            <person name="Lynch M."/>
            <person name="Boore J.L."/>
        </authorList>
    </citation>
    <scope>NUCLEOTIDE SEQUENCE [LARGE SCALE GENOMIC DNA]</scope>
</reference>
<gene>
    <name evidence="3" type="ORF">DAPPUDRAFT_104916</name>
</gene>
<protein>
    <submittedName>
        <fullName evidence="3">Uncharacterized protein</fullName>
    </submittedName>
</protein>